<dbReference type="Proteomes" id="UP000800038">
    <property type="component" value="Unassembled WGS sequence"/>
</dbReference>
<dbReference type="OrthoDB" id="4757095at2759"/>
<name>A0A6A5SGE1_9PLEO</name>
<reference evidence="1" key="1">
    <citation type="journal article" date="2020" name="Stud. Mycol.">
        <title>101 Dothideomycetes genomes: a test case for predicting lifestyles and emergence of pathogens.</title>
        <authorList>
            <person name="Haridas S."/>
            <person name="Albert R."/>
            <person name="Binder M."/>
            <person name="Bloem J."/>
            <person name="Labutti K."/>
            <person name="Salamov A."/>
            <person name="Andreopoulos B."/>
            <person name="Baker S."/>
            <person name="Barry K."/>
            <person name="Bills G."/>
            <person name="Bluhm B."/>
            <person name="Cannon C."/>
            <person name="Castanera R."/>
            <person name="Culley D."/>
            <person name="Daum C."/>
            <person name="Ezra D."/>
            <person name="Gonzalez J."/>
            <person name="Henrissat B."/>
            <person name="Kuo A."/>
            <person name="Liang C."/>
            <person name="Lipzen A."/>
            <person name="Lutzoni F."/>
            <person name="Magnuson J."/>
            <person name="Mondo S."/>
            <person name="Nolan M."/>
            <person name="Ohm R."/>
            <person name="Pangilinan J."/>
            <person name="Park H.-J."/>
            <person name="Ramirez L."/>
            <person name="Alfaro M."/>
            <person name="Sun H."/>
            <person name="Tritt A."/>
            <person name="Yoshinaga Y."/>
            <person name="Zwiers L.-H."/>
            <person name="Turgeon B."/>
            <person name="Goodwin S."/>
            <person name="Spatafora J."/>
            <person name="Crous P."/>
            <person name="Grigoriev I."/>
        </authorList>
    </citation>
    <scope>NUCLEOTIDE SEQUENCE</scope>
    <source>
        <strain evidence="1">CBS 161.51</strain>
    </source>
</reference>
<gene>
    <name evidence="1" type="ORF">EJ02DRAFT_514009</name>
</gene>
<dbReference type="EMBL" id="ML976087">
    <property type="protein sequence ID" value="KAF1939133.1"/>
    <property type="molecule type" value="Genomic_DNA"/>
</dbReference>
<keyword evidence="2" id="KW-1185">Reference proteome</keyword>
<evidence type="ECO:0000313" key="2">
    <source>
        <dbReference type="Proteomes" id="UP000800038"/>
    </source>
</evidence>
<protein>
    <submittedName>
        <fullName evidence="1">Uncharacterized protein</fullName>
    </submittedName>
</protein>
<dbReference type="AlphaFoldDB" id="A0A6A5SGE1"/>
<accession>A0A6A5SGE1</accession>
<proteinExistence type="predicted"/>
<sequence>MACSYGVNDIPEFQAIKTQAAVEQPRPATNQLSRAALPHAEPCPQSQSFFLEKLPLNCRLLVWDHILQAPYTRIERWRPPYYGSSITAYSEALEVIYSSTTFVFATPMDIHCFQVTALLEGLASVKALIISFGRIDWPNNGPFHQEEGLKEWEHVFHGIDKMPSLRELQVWYYHGDFGKPKELVWARRPWEERMGSEAVEQRHRKLFDLFATVDLPKFTINLMWKPEDLLAQREWPFRIDPQTNDEIYRGMMKFPYPLEPDMYS</sequence>
<evidence type="ECO:0000313" key="1">
    <source>
        <dbReference type="EMBL" id="KAF1939133.1"/>
    </source>
</evidence>
<organism evidence="1 2">
    <name type="scientific">Clathrospora elynae</name>
    <dbReference type="NCBI Taxonomy" id="706981"/>
    <lineage>
        <taxon>Eukaryota</taxon>
        <taxon>Fungi</taxon>
        <taxon>Dikarya</taxon>
        <taxon>Ascomycota</taxon>
        <taxon>Pezizomycotina</taxon>
        <taxon>Dothideomycetes</taxon>
        <taxon>Pleosporomycetidae</taxon>
        <taxon>Pleosporales</taxon>
        <taxon>Diademaceae</taxon>
        <taxon>Clathrospora</taxon>
    </lineage>
</organism>